<gene>
    <name evidence="2" type="ORF">BC936DRAFT_140084</name>
</gene>
<keyword evidence="3" id="KW-1185">Reference proteome</keyword>
<accession>A0A433B2R6</accession>
<proteinExistence type="predicted"/>
<dbReference type="Proteomes" id="UP000268093">
    <property type="component" value="Unassembled WGS sequence"/>
</dbReference>
<evidence type="ECO:0000256" key="1">
    <source>
        <dbReference type="SAM" id="MobiDB-lite"/>
    </source>
</evidence>
<name>A0A433B2R6_9FUNG</name>
<organism evidence="2 3">
    <name type="scientific">Jimgerdemannia flammicorona</name>
    <dbReference type="NCBI Taxonomy" id="994334"/>
    <lineage>
        <taxon>Eukaryota</taxon>
        <taxon>Fungi</taxon>
        <taxon>Fungi incertae sedis</taxon>
        <taxon>Mucoromycota</taxon>
        <taxon>Mucoromycotina</taxon>
        <taxon>Endogonomycetes</taxon>
        <taxon>Endogonales</taxon>
        <taxon>Endogonaceae</taxon>
        <taxon>Jimgerdemannia</taxon>
    </lineage>
</organism>
<feature type="region of interest" description="Disordered" evidence="1">
    <location>
        <begin position="1"/>
        <end position="22"/>
    </location>
</feature>
<dbReference type="AlphaFoldDB" id="A0A433B2R6"/>
<sequence>MSVSPLSSTRKNRSSRKMKRTC</sequence>
<protein>
    <submittedName>
        <fullName evidence="2">Uncharacterized protein</fullName>
    </submittedName>
</protein>
<evidence type="ECO:0000313" key="2">
    <source>
        <dbReference type="EMBL" id="RUP09307.1"/>
    </source>
</evidence>
<evidence type="ECO:0000313" key="3">
    <source>
        <dbReference type="Proteomes" id="UP000268093"/>
    </source>
</evidence>
<comment type="caution">
    <text evidence="2">The sequence shown here is derived from an EMBL/GenBank/DDBJ whole genome shotgun (WGS) entry which is preliminary data.</text>
</comment>
<dbReference type="EMBL" id="RBNI01016400">
    <property type="protein sequence ID" value="RUP09307.1"/>
    <property type="molecule type" value="Genomic_DNA"/>
</dbReference>
<feature type="compositionally biased region" description="Basic residues" evidence="1">
    <location>
        <begin position="10"/>
        <end position="22"/>
    </location>
</feature>
<reference evidence="2 3" key="1">
    <citation type="journal article" date="2018" name="New Phytol.">
        <title>Phylogenomics of Endogonaceae and evolution of mycorrhizas within Mucoromycota.</title>
        <authorList>
            <person name="Chang Y."/>
            <person name="Desiro A."/>
            <person name="Na H."/>
            <person name="Sandor L."/>
            <person name="Lipzen A."/>
            <person name="Clum A."/>
            <person name="Barry K."/>
            <person name="Grigoriev I.V."/>
            <person name="Martin F.M."/>
            <person name="Stajich J.E."/>
            <person name="Smith M.E."/>
            <person name="Bonito G."/>
            <person name="Spatafora J.W."/>
        </authorList>
    </citation>
    <scope>NUCLEOTIDE SEQUENCE [LARGE SCALE GENOMIC DNA]</scope>
    <source>
        <strain evidence="2 3">GMNB39</strain>
    </source>
</reference>